<keyword evidence="1" id="KW-0472">Membrane</keyword>
<comment type="caution">
    <text evidence="2">The sequence shown here is derived from an EMBL/GenBank/DDBJ whole genome shotgun (WGS) entry which is preliminary data.</text>
</comment>
<organism evidence="2 3">
    <name type="scientific">PS1 clade bacterium</name>
    <dbReference type="NCBI Taxonomy" id="2175152"/>
    <lineage>
        <taxon>Bacteria</taxon>
        <taxon>Pseudomonadati</taxon>
        <taxon>Pseudomonadota</taxon>
        <taxon>Alphaproteobacteria</taxon>
        <taxon>PS1 clade</taxon>
    </lineage>
</organism>
<dbReference type="AlphaFoldDB" id="A0A937HBW9"/>
<proteinExistence type="predicted"/>
<keyword evidence="1" id="KW-0812">Transmembrane</keyword>
<evidence type="ECO:0000256" key="1">
    <source>
        <dbReference type="SAM" id="Phobius"/>
    </source>
</evidence>
<feature type="transmembrane region" description="Helical" evidence="1">
    <location>
        <begin position="28"/>
        <end position="46"/>
    </location>
</feature>
<gene>
    <name evidence="2" type="ORF">ISQ19_00835</name>
</gene>
<keyword evidence="1" id="KW-1133">Transmembrane helix</keyword>
<protein>
    <submittedName>
        <fullName evidence="2">AtpZ/AtpI family protein</fullName>
    </submittedName>
</protein>
<dbReference type="InterPro" id="IPR032820">
    <property type="entry name" value="ATPase_put"/>
</dbReference>
<dbReference type="Pfam" id="PF09527">
    <property type="entry name" value="ATPase_gene1"/>
    <property type="match status" value="1"/>
</dbReference>
<accession>A0A937HBW9</accession>
<reference evidence="2" key="1">
    <citation type="submission" date="2020-10" db="EMBL/GenBank/DDBJ databases">
        <title>Microbiome of the Black Sea water column analyzed by genome centric metagenomics.</title>
        <authorList>
            <person name="Cabello-Yeves P.J."/>
            <person name="Callieri C."/>
            <person name="Picazo A."/>
            <person name="Mehrshad M."/>
            <person name="Haro-Moreno J.M."/>
            <person name="Roda-Garcia J."/>
            <person name="Dzembekova N."/>
            <person name="Slabakova V."/>
            <person name="Slabakova N."/>
            <person name="Moncheva S."/>
            <person name="Rodriguez-Valera F."/>
        </authorList>
    </citation>
    <scope>NUCLEOTIDE SEQUENCE</scope>
    <source>
        <strain evidence="2">BS307-5m-G5</strain>
    </source>
</reference>
<evidence type="ECO:0000313" key="3">
    <source>
        <dbReference type="Proteomes" id="UP000785783"/>
    </source>
</evidence>
<name>A0A937HBW9_9PROT</name>
<sequence>MTIEMLAGIGVGGFIGWWMDKALGTEPIFLLLMLVLGMGAGLMNSVRTVAEMRRKQDRLEAARKSSDAAQDEE</sequence>
<dbReference type="Proteomes" id="UP000785783">
    <property type="component" value="Unassembled WGS sequence"/>
</dbReference>
<dbReference type="EMBL" id="JADHOK010000005">
    <property type="protein sequence ID" value="MBL6761225.1"/>
    <property type="molecule type" value="Genomic_DNA"/>
</dbReference>
<evidence type="ECO:0000313" key="2">
    <source>
        <dbReference type="EMBL" id="MBL6761225.1"/>
    </source>
</evidence>